<comment type="subcellular location">
    <subcellularLocation>
        <location evidence="1">Membrane</location>
        <topology evidence="1">Multi-pass membrane protein</topology>
    </subcellularLocation>
</comment>
<evidence type="ECO:0000256" key="2">
    <source>
        <dbReference type="ARBA" id="ARBA00022448"/>
    </source>
</evidence>
<feature type="transmembrane region" description="Helical" evidence="13">
    <location>
        <begin position="71"/>
        <end position="95"/>
    </location>
</feature>
<keyword evidence="5 13" id="KW-0812">Transmembrane</keyword>
<name>A0ABN9R612_9DINO</name>
<evidence type="ECO:0000259" key="14">
    <source>
        <dbReference type="Pfam" id="PF00520"/>
    </source>
</evidence>
<organism evidence="15 16">
    <name type="scientific">Prorocentrum cordatum</name>
    <dbReference type="NCBI Taxonomy" id="2364126"/>
    <lineage>
        <taxon>Eukaryota</taxon>
        <taxon>Sar</taxon>
        <taxon>Alveolata</taxon>
        <taxon>Dinophyceae</taxon>
        <taxon>Prorocentrales</taxon>
        <taxon>Prorocentraceae</taxon>
        <taxon>Prorocentrum</taxon>
    </lineage>
</organism>
<evidence type="ECO:0000256" key="12">
    <source>
        <dbReference type="ARBA" id="ARBA00023303"/>
    </source>
</evidence>
<reference evidence="15" key="1">
    <citation type="submission" date="2023-10" db="EMBL/GenBank/DDBJ databases">
        <authorList>
            <person name="Chen Y."/>
            <person name="Shah S."/>
            <person name="Dougan E. K."/>
            <person name="Thang M."/>
            <person name="Chan C."/>
        </authorList>
    </citation>
    <scope>NUCLEOTIDE SEQUENCE [LARGE SCALE GENOMIC DNA]</scope>
</reference>
<dbReference type="Pfam" id="PF00520">
    <property type="entry name" value="Ion_trans"/>
    <property type="match status" value="1"/>
</dbReference>
<dbReference type="PANTHER" id="PTHR45628:SF7">
    <property type="entry name" value="VOLTAGE-DEPENDENT CALCIUM CHANNEL TYPE A SUBUNIT ALPHA-1"/>
    <property type="match status" value="1"/>
</dbReference>
<evidence type="ECO:0000256" key="1">
    <source>
        <dbReference type="ARBA" id="ARBA00004141"/>
    </source>
</evidence>
<evidence type="ECO:0000256" key="13">
    <source>
        <dbReference type="SAM" id="Phobius"/>
    </source>
</evidence>
<sequence length="336" mass="37024">MLKYQSMGATPNLFPFHGAEELRTRLYRVRRNSFDYSMAAIIVMSAIYLGNQTAWVLHSVLEHGHIDNGQRWFWLAGDIAFALVLLVELTLRIFAYQVKFFTGSQRWWNAFDCFTMSAAIAAVLLDLFRVPDSFGVDLLKVVRLARIARSLRASNSKIFHALKTLSYTVAGSANAFLSAIFLLAVVIFVFCVMFMQGLQSWVLRNDGSDADTRAGLVEFFGSGTTAFLTLLACVTGGVNWMDVSNALLSMGPFHAWFFVLFIVFTVLCVLNILNGVFVNVAIVSAQTNKELAVDRAYDRADGAVVRRGGQGPLAHRVVAGAAESACRGYRACVPAS</sequence>
<keyword evidence="3" id="KW-0109">Calcium transport</keyword>
<evidence type="ECO:0000256" key="5">
    <source>
        <dbReference type="ARBA" id="ARBA00022692"/>
    </source>
</evidence>
<evidence type="ECO:0000256" key="9">
    <source>
        <dbReference type="ARBA" id="ARBA00023065"/>
    </source>
</evidence>
<evidence type="ECO:0000256" key="8">
    <source>
        <dbReference type="ARBA" id="ARBA00022989"/>
    </source>
</evidence>
<gene>
    <name evidence="15" type="ORF">PCOR1329_LOCUS17910</name>
</gene>
<feature type="transmembrane region" description="Helical" evidence="13">
    <location>
        <begin position="253"/>
        <end position="282"/>
    </location>
</feature>
<feature type="domain" description="Ion transport" evidence="14">
    <location>
        <begin position="60"/>
        <end position="279"/>
    </location>
</feature>
<keyword evidence="16" id="KW-1185">Reference proteome</keyword>
<dbReference type="SUPFAM" id="SSF81324">
    <property type="entry name" value="Voltage-gated potassium channels"/>
    <property type="match status" value="1"/>
</dbReference>
<evidence type="ECO:0000256" key="11">
    <source>
        <dbReference type="ARBA" id="ARBA00023180"/>
    </source>
</evidence>
<feature type="transmembrane region" description="Helical" evidence="13">
    <location>
        <begin position="175"/>
        <end position="195"/>
    </location>
</feature>
<dbReference type="Proteomes" id="UP001189429">
    <property type="component" value="Unassembled WGS sequence"/>
</dbReference>
<dbReference type="InterPro" id="IPR050599">
    <property type="entry name" value="VDCC_alpha-1_subunit"/>
</dbReference>
<dbReference type="InterPro" id="IPR005821">
    <property type="entry name" value="Ion_trans_dom"/>
</dbReference>
<proteinExistence type="predicted"/>
<feature type="transmembrane region" description="Helical" evidence="13">
    <location>
        <begin position="33"/>
        <end position="51"/>
    </location>
</feature>
<dbReference type="EMBL" id="CAUYUJ010005582">
    <property type="protein sequence ID" value="CAK0814257.1"/>
    <property type="molecule type" value="Genomic_DNA"/>
</dbReference>
<keyword evidence="11" id="KW-0325">Glycoprotein</keyword>
<keyword evidence="10 13" id="KW-0472">Membrane</keyword>
<keyword evidence="2" id="KW-0813">Transport</keyword>
<evidence type="ECO:0000256" key="4">
    <source>
        <dbReference type="ARBA" id="ARBA00022673"/>
    </source>
</evidence>
<dbReference type="PANTHER" id="PTHR45628">
    <property type="entry name" value="VOLTAGE-DEPENDENT CALCIUM CHANNEL TYPE A SUBUNIT ALPHA-1"/>
    <property type="match status" value="1"/>
</dbReference>
<dbReference type="Gene3D" id="1.20.120.350">
    <property type="entry name" value="Voltage-gated potassium channels. Chain C"/>
    <property type="match status" value="1"/>
</dbReference>
<keyword evidence="9" id="KW-0406">Ion transport</keyword>
<dbReference type="InterPro" id="IPR027359">
    <property type="entry name" value="Volt_channel_dom_sf"/>
</dbReference>
<evidence type="ECO:0000256" key="3">
    <source>
        <dbReference type="ARBA" id="ARBA00022568"/>
    </source>
</evidence>
<dbReference type="Gene3D" id="1.10.287.70">
    <property type="match status" value="1"/>
</dbReference>
<feature type="transmembrane region" description="Helical" evidence="13">
    <location>
        <begin position="216"/>
        <end position="241"/>
    </location>
</feature>
<evidence type="ECO:0000256" key="7">
    <source>
        <dbReference type="ARBA" id="ARBA00022882"/>
    </source>
</evidence>
<accession>A0ABN9R612</accession>
<feature type="transmembrane region" description="Helical" evidence="13">
    <location>
        <begin position="107"/>
        <end position="128"/>
    </location>
</feature>
<evidence type="ECO:0000313" key="15">
    <source>
        <dbReference type="EMBL" id="CAK0814257.1"/>
    </source>
</evidence>
<evidence type="ECO:0000313" key="16">
    <source>
        <dbReference type="Proteomes" id="UP001189429"/>
    </source>
</evidence>
<evidence type="ECO:0000256" key="6">
    <source>
        <dbReference type="ARBA" id="ARBA00022837"/>
    </source>
</evidence>
<keyword evidence="4" id="KW-0107">Calcium channel</keyword>
<evidence type="ECO:0000256" key="10">
    <source>
        <dbReference type="ARBA" id="ARBA00023136"/>
    </source>
</evidence>
<keyword evidence="6" id="KW-0106">Calcium</keyword>
<keyword evidence="8 13" id="KW-1133">Transmembrane helix</keyword>
<protein>
    <recommendedName>
        <fullName evidence="14">Ion transport domain-containing protein</fullName>
    </recommendedName>
</protein>
<keyword evidence="12" id="KW-0407">Ion channel</keyword>
<keyword evidence="7" id="KW-0851">Voltage-gated channel</keyword>
<comment type="caution">
    <text evidence="15">The sequence shown here is derived from an EMBL/GenBank/DDBJ whole genome shotgun (WGS) entry which is preliminary data.</text>
</comment>